<gene>
    <name evidence="2" type="ORF">GCM10010994_33900</name>
</gene>
<dbReference type="EMBL" id="BMGG01000006">
    <property type="protein sequence ID" value="GGC72755.1"/>
    <property type="molecule type" value="Genomic_DNA"/>
</dbReference>
<evidence type="ECO:0000256" key="1">
    <source>
        <dbReference type="SAM" id="SignalP"/>
    </source>
</evidence>
<proteinExistence type="predicted"/>
<feature type="signal peptide" evidence="1">
    <location>
        <begin position="1"/>
        <end position="23"/>
    </location>
</feature>
<sequence length="332" mass="35836">MPLRLIFAAAALCFAGVAGGAIAAERPAAGGMAPDPAPFFSFNQNRFSYSYIFTATNPGSGNTAKSVFSFTHIDAWAYGTNLVNVDVLKSDTRDPIRKCEDDTCPGATEIYGFFRSTVGLNELFGTKAFSFGPLRNVSLEIGGDANFDNNSASGQKRSGVVGVQLNFGLPYGGILNVAALAYKEINHNEFLKPVFNNGIGVWSGDADFRPTWSVEANYHMDLGFLPAYLPLSLSGRAALVGPKGAGTSISIPGNLNTKTEFNSEQRLTWDVSRSLWGPAQAHRIEVWGAYRYWQNKFGLDHTRSNTCTAAVDPYARGSCTEQSWVAGVSFVF</sequence>
<accession>A0A916XHM1</accession>
<dbReference type="SUPFAM" id="SSF111364">
    <property type="entry name" value="Tsx-like channel"/>
    <property type="match status" value="1"/>
</dbReference>
<protein>
    <recommendedName>
        <fullName evidence="4">Outer membrane protein beta-barrel domain-containing protein</fullName>
    </recommendedName>
</protein>
<reference evidence="2" key="1">
    <citation type="journal article" date="2014" name="Int. J. Syst. Evol. Microbiol.">
        <title>Complete genome sequence of Corynebacterium casei LMG S-19264T (=DSM 44701T), isolated from a smear-ripened cheese.</title>
        <authorList>
            <consortium name="US DOE Joint Genome Institute (JGI-PGF)"/>
            <person name="Walter F."/>
            <person name="Albersmeier A."/>
            <person name="Kalinowski J."/>
            <person name="Ruckert C."/>
        </authorList>
    </citation>
    <scope>NUCLEOTIDE SEQUENCE</scope>
    <source>
        <strain evidence="2">CGMCC 1.12919</strain>
    </source>
</reference>
<evidence type="ECO:0008006" key="4">
    <source>
        <dbReference type="Google" id="ProtNLM"/>
    </source>
</evidence>
<comment type="caution">
    <text evidence="2">The sequence shown here is derived from an EMBL/GenBank/DDBJ whole genome shotgun (WGS) entry which is preliminary data.</text>
</comment>
<dbReference type="Gene3D" id="2.40.230.20">
    <property type="entry name" value="Nucleoside-specific channel-forming protein, Tsx-like"/>
    <property type="match status" value="1"/>
</dbReference>
<reference evidence="2" key="2">
    <citation type="submission" date="2020-09" db="EMBL/GenBank/DDBJ databases">
        <authorList>
            <person name="Sun Q."/>
            <person name="Zhou Y."/>
        </authorList>
    </citation>
    <scope>NUCLEOTIDE SEQUENCE</scope>
    <source>
        <strain evidence="2">CGMCC 1.12919</strain>
    </source>
</reference>
<name>A0A916XHM1_9HYPH</name>
<evidence type="ECO:0000313" key="3">
    <source>
        <dbReference type="Proteomes" id="UP000637002"/>
    </source>
</evidence>
<dbReference type="GO" id="GO:0009279">
    <property type="term" value="C:cell outer membrane"/>
    <property type="evidence" value="ECO:0007669"/>
    <property type="project" value="InterPro"/>
</dbReference>
<organism evidence="2 3">
    <name type="scientific">Chelatococcus reniformis</name>
    <dbReference type="NCBI Taxonomy" id="1494448"/>
    <lineage>
        <taxon>Bacteria</taxon>
        <taxon>Pseudomonadati</taxon>
        <taxon>Pseudomonadota</taxon>
        <taxon>Alphaproteobacteria</taxon>
        <taxon>Hyphomicrobiales</taxon>
        <taxon>Chelatococcaceae</taxon>
        <taxon>Chelatococcus</taxon>
    </lineage>
</organism>
<keyword evidence="3" id="KW-1185">Reference proteome</keyword>
<keyword evidence="1" id="KW-0732">Signal</keyword>
<feature type="chain" id="PRO_5037540556" description="Outer membrane protein beta-barrel domain-containing protein" evidence="1">
    <location>
        <begin position="24"/>
        <end position="332"/>
    </location>
</feature>
<dbReference type="AlphaFoldDB" id="A0A916XHM1"/>
<dbReference type="Proteomes" id="UP000637002">
    <property type="component" value="Unassembled WGS sequence"/>
</dbReference>
<evidence type="ECO:0000313" key="2">
    <source>
        <dbReference type="EMBL" id="GGC72755.1"/>
    </source>
</evidence>
<dbReference type="InterPro" id="IPR036777">
    <property type="entry name" value="Channel_Tsx-like_sf"/>
</dbReference>